<keyword evidence="3" id="KW-1185">Reference proteome</keyword>
<evidence type="ECO:0000256" key="1">
    <source>
        <dbReference type="SAM" id="MobiDB-lite"/>
    </source>
</evidence>
<evidence type="ECO:0000313" key="3">
    <source>
        <dbReference type="Proteomes" id="UP000241167"/>
    </source>
</evidence>
<sequence>MNVGSAEGDPSTRRHRCHVVSNRFEA</sequence>
<organism evidence="2 3">
    <name type="scientific">Allosphingosinicella deserti</name>
    <dbReference type="NCBI Taxonomy" id="2116704"/>
    <lineage>
        <taxon>Bacteria</taxon>
        <taxon>Pseudomonadati</taxon>
        <taxon>Pseudomonadota</taxon>
        <taxon>Alphaproteobacteria</taxon>
        <taxon>Sphingomonadales</taxon>
        <taxon>Sphingomonadaceae</taxon>
        <taxon>Allosphingosinicella</taxon>
    </lineage>
</organism>
<comment type="caution">
    <text evidence="2">The sequence shown here is derived from an EMBL/GenBank/DDBJ whole genome shotgun (WGS) entry which is preliminary data.</text>
</comment>
<gene>
    <name evidence="2" type="ORF">C7I55_16155</name>
</gene>
<dbReference type="AlphaFoldDB" id="A0A2P7QLN8"/>
<dbReference type="Proteomes" id="UP000241167">
    <property type="component" value="Unassembled WGS sequence"/>
</dbReference>
<dbReference type="EMBL" id="PXYI01000005">
    <property type="protein sequence ID" value="PSJ38859.1"/>
    <property type="molecule type" value="Genomic_DNA"/>
</dbReference>
<name>A0A2P7QLN8_9SPHN</name>
<accession>A0A2P7QLN8</accession>
<feature type="region of interest" description="Disordered" evidence="1">
    <location>
        <begin position="1"/>
        <end position="26"/>
    </location>
</feature>
<evidence type="ECO:0000313" key="2">
    <source>
        <dbReference type="EMBL" id="PSJ38859.1"/>
    </source>
</evidence>
<protein>
    <submittedName>
        <fullName evidence="2">Uncharacterized protein</fullName>
    </submittedName>
</protein>
<reference evidence="2 3" key="1">
    <citation type="submission" date="2018-03" db="EMBL/GenBank/DDBJ databases">
        <title>The draft genome of Sphingosinicella sp. GL-C-18.</title>
        <authorList>
            <person name="Liu L."/>
            <person name="Li L."/>
            <person name="Liang L."/>
            <person name="Zhang X."/>
            <person name="Wang T."/>
        </authorList>
    </citation>
    <scope>NUCLEOTIDE SEQUENCE [LARGE SCALE GENOMIC DNA]</scope>
    <source>
        <strain evidence="2 3">GL-C-18</strain>
    </source>
</reference>
<proteinExistence type="predicted"/>